<keyword evidence="11" id="KW-1185">Reference proteome</keyword>
<keyword evidence="4" id="KW-0964">Secreted</keyword>
<dbReference type="Pfam" id="PF00295">
    <property type="entry name" value="Glyco_hydro_28"/>
    <property type="match status" value="1"/>
</dbReference>
<dbReference type="SUPFAM" id="SSF51126">
    <property type="entry name" value="Pectin lyase-like"/>
    <property type="match status" value="1"/>
</dbReference>
<dbReference type="InterPro" id="IPR012334">
    <property type="entry name" value="Pectin_lyas_fold"/>
</dbReference>
<dbReference type="GO" id="GO:0071555">
    <property type="term" value="P:cell wall organization"/>
    <property type="evidence" value="ECO:0007669"/>
    <property type="project" value="UniProtKB-KW"/>
</dbReference>
<evidence type="ECO:0000256" key="8">
    <source>
        <dbReference type="RuleBase" id="RU361169"/>
    </source>
</evidence>
<dbReference type="GO" id="GO:0004650">
    <property type="term" value="F:polygalacturonase activity"/>
    <property type="evidence" value="ECO:0007669"/>
    <property type="project" value="InterPro"/>
</dbReference>
<feature type="region of interest" description="Disordered" evidence="9">
    <location>
        <begin position="120"/>
        <end position="139"/>
    </location>
</feature>
<dbReference type="GO" id="GO:0005975">
    <property type="term" value="P:carbohydrate metabolic process"/>
    <property type="evidence" value="ECO:0007669"/>
    <property type="project" value="InterPro"/>
</dbReference>
<organism evidence="10 11">
    <name type="scientific">Stephania yunnanensis</name>
    <dbReference type="NCBI Taxonomy" id="152371"/>
    <lineage>
        <taxon>Eukaryota</taxon>
        <taxon>Viridiplantae</taxon>
        <taxon>Streptophyta</taxon>
        <taxon>Embryophyta</taxon>
        <taxon>Tracheophyta</taxon>
        <taxon>Spermatophyta</taxon>
        <taxon>Magnoliopsida</taxon>
        <taxon>Ranunculales</taxon>
        <taxon>Menispermaceae</taxon>
        <taxon>Menispermoideae</taxon>
        <taxon>Cissampelideae</taxon>
        <taxon>Stephania</taxon>
    </lineage>
</organism>
<dbReference type="InterPro" id="IPR000743">
    <property type="entry name" value="Glyco_hydro_28"/>
</dbReference>
<keyword evidence="3" id="KW-0134">Cell wall</keyword>
<proteinExistence type="inferred from homology"/>
<evidence type="ECO:0000256" key="4">
    <source>
        <dbReference type="ARBA" id="ARBA00022525"/>
    </source>
</evidence>
<dbReference type="EMBL" id="JBBNAF010000001">
    <property type="protein sequence ID" value="KAK9169881.1"/>
    <property type="molecule type" value="Genomic_DNA"/>
</dbReference>
<evidence type="ECO:0000256" key="9">
    <source>
        <dbReference type="SAM" id="MobiDB-lite"/>
    </source>
</evidence>
<accession>A0AAP0LF08</accession>
<gene>
    <name evidence="10" type="ORF">Syun_002021</name>
</gene>
<comment type="caution">
    <text evidence="10">The sequence shown here is derived from an EMBL/GenBank/DDBJ whole genome shotgun (WGS) entry which is preliminary data.</text>
</comment>
<protein>
    <recommendedName>
        <fullName evidence="12">Polygalacturonase</fullName>
    </recommendedName>
</protein>
<dbReference type="PANTHER" id="PTHR31375">
    <property type="match status" value="1"/>
</dbReference>
<dbReference type="InterPro" id="IPR011050">
    <property type="entry name" value="Pectin_lyase_fold/virulence"/>
</dbReference>
<sequence>MRDKDVIRDDEDILYYEYQDQWWFKIKNHEVESRKNFRVLWEEKEAAAQDEARPLHQEHDDRNGYFDDDHEGMITGYNDRAGVYPTFLDSLYASAVDHHQVCYEKDPSYEFRDFIDEDDHEGYEDHDDDNDDDDDDDDFEKIVRFGDSTQVFNVDDFGAKGDDQNDDSEAFKKAWDKACSSRKGATAIVVPKNKKYLLKPLKFSGPCKSIISLRVYGTIEASTQISDYSKDTSHWLVFQDLNNFTVTGGGTINGNGEIWWKNSCKIDKSRAMTFYQCNSLKVRNIHVKNAQQMHVSFQKCNNVQARNIVVTAPGKSPNTDGIHVTATQDIRILNTVIGTAEATEIGGITICSSMAESLTRDLARFKLNDREAKSLKIHLKA</sequence>
<evidence type="ECO:0008006" key="12">
    <source>
        <dbReference type="Google" id="ProtNLM"/>
    </source>
</evidence>
<evidence type="ECO:0000256" key="7">
    <source>
        <dbReference type="ARBA" id="ARBA00023316"/>
    </source>
</evidence>
<evidence type="ECO:0000313" key="11">
    <source>
        <dbReference type="Proteomes" id="UP001420932"/>
    </source>
</evidence>
<dbReference type="Gene3D" id="2.160.20.10">
    <property type="entry name" value="Single-stranded right-handed beta-helix, Pectin lyase-like"/>
    <property type="match status" value="1"/>
</dbReference>
<evidence type="ECO:0000256" key="6">
    <source>
        <dbReference type="ARBA" id="ARBA00023295"/>
    </source>
</evidence>
<dbReference type="Proteomes" id="UP001420932">
    <property type="component" value="Unassembled WGS sequence"/>
</dbReference>
<evidence type="ECO:0000256" key="3">
    <source>
        <dbReference type="ARBA" id="ARBA00022512"/>
    </source>
</evidence>
<keyword evidence="5 8" id="KW-0378">Hydrolase</keyword>
<dbReference type="AlphaFoldDB" id="A0AAP0LF08"/>
<comment type="similarity">
    <text evidence="2 8">Belongs to the glycosyl hydrolase 28 family.</text>
</comment>
<keyword evidence="7" id="KW-0961">Cell wall biogenesis/degradation</keyword>
<evidence type="ECO:0000313" key="10">
    <source>
        <dbReference type="EMBL" id="KAK9169881.1"/>
    </source>
</evidence>
<comment type="subcellular location">
    <subcellularLocation>
        <location evidence="1">Secreted</location>
        <location evidence="1">Cell wall</location>
    </subcellularLocation>
</comment>
<evidence type="ECO:0000256" key="1">
    <source>
        <dbReference type="ARBA" id="ARBA00004191"/>
    </source>
</evidence>
<evidence type="ECO:0000256" key="5">
    <source>
        <dbReference type="ARBA" id="ARBA00022801"/>
    </source>
</evidence>
<evidence type="ECO:0000256" key="2">
    <source>
        <dbReference type="ARBA" id="ARBA00008834"/>
    </source>
</evidence>
<reference evidence="10 11" key="1">
    <citation type="submission" date="2024-01" db="EMBL/GenBank/DDBJ databases">
        <title>Genome assemblies of Stephania.</title>
        <authorList>
            <person name="Yang L."/>
        </authorList>
    </citation>
    <scope>NUCLEOTIDE SEQUENCE [LARGE SCALE GENOMIC DNA]</scope>
    <source>
        <strain evidence="10">YNDBR</strain>
        <tissue evidence="10">Leaf</tissue>
    </source>
</reference>
<name>A0AAP0LF08_9MAGN</name>
<keyword evidence="6 8" id="KW-0326">Glycosidase</keyword>